<proteinExistence type="predicted"/>
<organism evidence="1">
    <name type="scientific">mine drainage metagenome</name>
    <dbReference type="NCBI Taxonomy" id="410659"/>
    <lineage>
        <taxon>unclassified sequences</taxon>
        <taxon>metagenomes</taxon>
        <taxon>ecological metagenomes</taxon>
    </lineage>
</organism>
<accession>A0A1J5SC34</accession>
<reference evidence="1" key="1">
    <citation type="submission" date="2016-10" db="EMBL/GenBank/DDBJ databases">
        <title>Sequence of Gallionella enrichment culture.</title>
        <authorList>
            <person name="Poehlein A."/>
            <person name="Muehling M."/>
            <person name="Daniel R."/>
        </authorList>
    </citation>
    <scope>NUCLEOTIDE SEQUENCE</scope>
</reference>
<comment type="caution">
    <text evidence="1">The sequence shown here is derived from an EMBL/GenBank/DDBJ whole genome shotgun (WGS) entry which is preliminary data.</text>
</comment>
<name>A0A1J5SC34_9ZZZZ</name>
<dbReference type="EMBL" id="MLJW01000046">
    <property type="protein sequence ID" value="OIR06065.1"/>
    <property type="molecule type" value="Genomic_DNA"/>
</dbReference>
<evidence type="ECO:0000313" key="1">
    <source>
        <dbReference type="EMBL" id="OIR06065.1"/>
    </source>
</evidence>
<sequence>MMNNDDPFKIFITDPEMQRRLAKHIALRCFRNSILEDFHTGKVPDSKSGDYSDVVVHTPFGEIPWNDLSRFNEAEMKMLMVDVVNHTYHFIQELFDDARGGQLLLKLAQKDPAPEWDDPK</sequence>
<protein>
    <submittedName>
        <fullName evidence="1">Uncharacterized protein</fullName>
    </submittedName>
</protein>
<gene>
    <name evidence="1" type="ORF">GALL_118620</name>
</gene>
<dbReference type="AlphaFoldDB" id="A0A1J5SC34"/>